<evidence type="ECO:0000313" key="3">
    <source>
        <dbReference type="Proteomes" id="UP001163846"/>
    </source>
</evidence>
<protein>
    <submittedName>
        <fullName evidence="2">Uncharacterized protein</fullName>
    </submittedName>
</protein>
<name>A0AA38UMJ7_9AGAR</name>
<dbReference type="AlphaFoldDB" id="A0AA38UMJ7"/>
<keyword evidence="3" id="KW-1185">Reference proteome</keyword>
<accession>A0AA38UMJ7</accession>
<feature type="compositionally biased region" description="Polar residues" evidence="1">
    <location>
        <begin position="221"/>
        <end position="238"/>
    </location>
</feature>
<dbReference type="Proteomes" id="UP001163846">
    <property type="component" value="Unassembled WGS sequence"/>
</dbReference>
<reference evidence="2" key="1">
    <citation type="submission" date="2022-08" db="EMBL/GenBank/DDBJ databases">
        <authorList>
            <consortium name="DOE Joint Genome Institute"/>
            <person name="Min B."/>
            <person name="Riley R."/>
            <person name="Sierra-Patev S."/>
            <person name="Naranjo-Ortiz M."/>
            <person name="Looney B."/>
            <person name="Konkel Z."/>
            <person name="Slot J.C."/>
            <person name="Sakamoto Y."/>
            <person name="Steenwyk J.L."/>
            <person name="Rokas A."/>
            <person name="Carro J."/>
            <person name="Camarero S."/>
            <person name="Ferreira P."/>
            <person name="Molpeceres G."/>
            <person name="Ruiz-Duenas F.J."/>
            <person name="Serrano A."/>
            <person name="Henrissat B."/>
            <person name="Drula E."/>
            <person name="Hughes K.W."/>
            <person name="Mata J.L."/>
            <person name="Ishikawa N.K."/>
            <person name="Vargas-Isla R."/>
            <person name="Ushijima S."/>
            <person name="Smith C.A."/>
            <person name="Ahrendt S."/>
            <person name="Andreopoulos W."/>
            <person name="He G."/>
            <person name="Labutti K."/>
            <person name="Lipzen A."/>
            <person name="Ng V."/>
            <person name="Sandor L."/>
            <person name="Barry K."/>
            <person name="Martinez A.T."/>
            <person name="Xiao Y."/>
            <person name="Gibbons J.G."/>
            <person name="Terashima K."/>
            <person name="Hibbett D.S."/>
            <person name="Grigoriev I.V."/>
        </authorList>
    </citation>
    <scope>NUCLEOTIDE SEQUENCE</scope>
    <source>
        <strain evidence="2">TFB9207</strain>
    </source>
</reference>
<feature type="region of interest" description="Disordered" evidence="1">
    <location>
        <begin position="211"/>
        <end position="353"/>
    </location>
</feature>
<evidence type="ECO:0000313" key="2">
    <source>
        <dbReference type="EMBL" id="KAJ3844247.1"/>
    </source>
</evidence>
<proteinExistence type="predicted"/>
<evidence type="ECO:0000256" key="1">
    <source>
        <dbReference type="SAM" id="MobiDB-lite"/>
    </source>
</evidence>
<feature type="compositionally biased region" description="Polar residues" evidence="1">
    <location>
        <begin position="131"/>
        <end position="153"/>
    </location>
</feature>
<feature type="region of interest" description="Disordered" evidence="1">
    <location>
        <begin position="95"/>
        <end position="175"/>
    </location>
</feature>
<feature type="compositionally biased region" description="Basic and acidic residues" evidence="1">
    <location>
        <begin position="101"/>
        <end position="115"/>
    </location>
</feature>
<feature type="compositionally biased region" description="Low complexity" evidence="1">
    <location>
        <begin position="295"/>
        <end position="307"/>
    </location>
</feature>
<feature type="compositionally biased region" description="Pro residues" evidence="1">
    <location>
        <begin position="156"/>
        <end position="170"/>
    </location>
</feature>
<comment type="caution">
    <text evidence="2">The sequence shown here is derived from an EMBL/GenBank/DDBJ whole genome shotgun (WGS) entry which is preliminary data.</text>
</comment>
<gene>
    <name evidence="2" type="ORF">F5878DRAFT_602498</name>
</gene>
<dbReference type="EMBL" id="MU805957">
    <property type="protein sequence ID" value="KAJ3844247.1"/>
    <property type="molecule type" value="Genomic_DNA"/>
</dbReference>
<sequence>MRLKASDDAGPGEEVPVMILTLGTKRKFMATPDDYTDLVRVVKRKFNLPNGSCPTFHARAPTNPPSDNLLEIDDSAYPLMKRFLGEVEIVVEEDVATQTQEEIRPNDDKGKEKTTDTPPVSPLPSLIAAPSKSTTDNQPPSDAGSSNNPTTVAPSRPKPAPVSIPNPPPDLHNIFNDDVDVEYASPTKKKPTKTNGLISKSPVRDVFDVDADEYEAPSVPQPTSSTKANLDTRTVNPPKSTPDSEEVATKSRNMEDEEGNHVSKHVSKVPETNYKRSVVNADEDLAVVVKKERPSQPSASPARSKASTNGTHIHSVNKHPPTLSPQKTDGPIPLSQSQSHSQTSASVDPEPRFKIKIFGPRSDQTGEFMTRKKHTVRKVLAGACKNFGIDPTTAKLQQIFELPEGDDDEIVSHYYDCDNDETVGKAGIGPESMLRVYVQGADDEYEDDHP</sequence>
<feature type="compositionally biased region" description="Low complexity" evidence="1">
    <location>
        <begin position="335"/>
        <end position="346"/>
    </location>
</feature>
<organism evidence="2 3">
    <name type="scientific">Lentinula raphanica</name>
    <dbReference type="NCBI Taxonomy" id="153919"/>
    <lineage>
        <taxon>Eukaryota</taxon>
        <taxon>Fungi</taxon>
        <taxon>Dikarya</taxon>
        <taxon>Basidiomycota</taxon>
        <taxon>Agaricomycotina</taxon>
        <taxon>Agaricomycetes</taxon>
        <taxon>Agaricomycetidae</taxon>
        <taxon>Agaricales</taxon>
        <taxon>Marasmiineae</taxon>
        <taxon>Omphalotaceae</taxon>
        <taxon>Lentinula</taxon>
    </lineage>
</organism>